<sequence>MPSANCLHACGAPRETALVSTAGVLPLSAIVGPMEPVHLGQRSVMVPPPLRYYWRLITVTPSHWQMQQRQIGATSSAGEWLLPQFTAGVLCGGQGDGHSEKEGRLQRDGEGEVWHSPQGTHTLELQGAVQDVPPAKQGEWQYGASPGRCPVRRNTRRCMHLTGLDGAWTSTLLEAVQCLISTLVKNAFH</sequence>
<protein>
    <submittedName>
        <fullName evidence="1">Uncharacterized protein</fullName>
    </submittedName>
</protein>
<organism evidence="1 2">
    <name type="scientific">Mycena albidolilacea</name>
    <dbReference type="NCBI Taxonomy" id="1033008"/>
    <lineage>
        <taxon>Eukaryota</taxon>
        <taxon>Fungi</taxon>
        <taxon>Dikarya</taxon>
        <taxon>Basidiomycota</taxon>
        <taxon>Agaricomycotina</taxon>
        <taxon>Agaricomycetes</taxon>
        <taxon>Agaricomycetidae</taxon>
        <taxon>Agaricales</taxon>
        <taxon>Marasmiineae</taxon>
        <taxon>Mycenaceae</taxon>
        <taxon>Mycena</taxon>
    </lineage>
</organism>
<keyword evidence="2" id="KW-1185">Reference proteome</keyword>
<comment type="caution">
    <text evidence="1">The sequence shown here is derived from an EMBL/GenBank/DDBJ whole genome shotgun (WGS) entry which is preliminary data.</text>
</comment>
<dbReference type="EMBL" id="JARIHO010000060">
    <property type="protein sequence ID" value="KAJ7315679.1"/>
    <property type="molecule type" value="Genomic_DNA"/>
</dbReference>
<accession>A0AAD6ZCJ6</accession>
<reference evidence="1" key="1">
    <citation type="submission" date="2023-03" db="EMBL/GenBank/DDBJ databases">
        <title>Massive genome expansion in bonnet fungi (Mycena s.s.) driven by repeated elements and novel gene families across ecological guilds.</title>
        <authorList>
            <consortium name="Lawrence Berkeley National Laboratory"/>
            <person name="Harder C.B."/>
            <person name="Miyauchi S."/>
            <person name="Viragh M."/>
            <person name="Kuo A."/>
            <person name="Thoen E."/>
            <person name="Andreopoulos B."/>
            <person name="Lu D."/>
            <person name="Skrede I."/>
            <person name="Drula E."/>
            <person name="Henrissat B."/>
            <person name="Morin E."/>
            <person name="Kohler A."/>
            <person name="Barry K."/>
            <person name="LaButti K."/>
            <person name="Morin E."/>
            <person name="Salamov A."/>
            <person name="Lipzen A."/>
            <person name="Mereny Z."/>
            <person name="Hegedus B."/>
            <person name="Baldrian P."/>
            <person name="Stursova M."/>
            <person name="Weitz H."/>
            <person name="Taylor A."/>
            <person name="Grigoriev I.V."/>
            <person name="Nagy L.G."/>
            <person name="Martin F."/>
            <person name="Kauserud H."/>
        </authorList>
    </citation>
    <scope>NUCLEOTIDE SEQUENCE</scope>
    <source>
        <strain evidence="1">CBHHK002</strain>
    </source>
</reference>
<gene>
    <name evidence="1" type="ORF">DFH08DRAFT_820251</name>
</gene>
<evidence type="ECO:0000313" key="2">
    <source>
        <dbReference type="Proteomes" id="UP001218218"/>
    </source>
</evidence>
<name>A0AAD6ZCJ6_9AGAR</name>
<proteinExistence type="predicted"/>
<dbReference type="AlphaFoldDB" id="A0AAD6ZCJ6"/>
<evidence type="ECO:0000313" key="1">
    <source>
        <dbReference type="EMBL" id="KAJ7315679.1"/>
    </source>
</evidence>
<dbReference type="Proteomes" id="UP001218218">
    <property type="component" value="Unassembled WGS sequence"/>
</dbReference>